<dbReference type="PANTHER" id="PTHR43591">
    <property type="entry name" value="METHYLTRANSFERASE"/>
    <property type="match status" value="1"/>
</dbReference>
<dbReference type="CDD" id="cd02440">
    <property type="entry name" value="AdoMet_MTases"/>
    <property type="match status" value="1"/>
</dbReference>
<proteinExistence type="predicted"/>
<feature type="domain" description="Methyltransferase type 12" evidence="1">
    <location>
        <begin position="48"/>
        <end position="136"/>
    </location>
</feature>
<organism evidence="2 3">
    <name type="scientific">Pseudonocardia alni</name>
    <name type="common">Amycolata alni</name>
    <dbReference type="NCBI Taxonomy" id="33907"/>
    <lineage>
        <taxon>Bacteria</taxon>
        <taxon>Bacillati</taxon>
        <taxon>Actinomycetota</taxon>
        <taxon>Actinomycetes</taxon>
        <taxon>Pseudonocardiales</taxon>
        <taxon>Pseudonocardiaceae</taxon>
        <taxon>Pseudonocardia</taxon>
    </lineage>
</organism>
<dbReference type="InterPro" id="IPR029063">
    <property type="entry name" value="SAM-dependent_MTases_sf"/>
</dbReference>
<reference evidence="2 3" key="1">
    <citation type="submission" date="2020-07" db="EMBL/GenBank/DDBJ databases">
        <title>Sequencing the genomes of 1000 actinobacteria strains.</title>
        <authorList>
            <person name="Klenk H.-P."/>
        </authorList>
    </citation>
    <scope>NUCLEOTIDE SEQUENCE [LARGE SCALE GENOMIC DNA]</scope>
    <source>
        <strain evidence="2 3">DSM 44749</strain>
    </source>
</reference>
<comment type="caution">
    <text evidence="2">The sequence shown here is derived from an EMBL/GenBank/DDBJ whole genome shotgun (WGS) entry which is preliminary data.</text>
</comment>
<sequence length="261" mass="27782">MKAGYGAGHLDHDEPLELRRLRAHEEFADAGSRRALDGLDPVPGWRCLELGGGTGSVGRWLAQRCAPGEVVVTDLDTTLLPTDVANLTPLRHDVLYDDFPAASFDLVHARALLEHLPDRAAALARMVGWTAPGGWVCVDATLRITPPGGSRTAFHRCLEGLSRLASGRMGADIGWATGLPLMLAEAGLVEVGVLCTPGVVGSTGNATGLVRVSLEQFGPLLREHDLVSDDDISDCLALLDDPGHADLPFLLISAWGRRPRP</sequence>
<accession>A0A852W086</accession>
<dbReference type="GO" id="GO:0008168">
    <property type="term" value="F:methyltransferase activity"/>
    <property type="evidence" value="ECO:0007669"/>
    <property type="project" value="UniProtKB-KW"/>
</dbReference>
<dbReference type="GO" id="GO:0032259">
    <property type="term" value="P:methylation"/>
    <property type="evidence" value="ECO:0007669"/>
    <property type="project" value="UniProtKB-KW"/>
</dbReference>
<evidence type="ECO:0000259" key="1">
    <source>
        <dbReference type="Pfam" id="PF08242"/>
    </source>
</evidence>
<dbReference type="AlphaFoldDB" id="A0A852W086"/>
<evidence type="ECO:0000313" key="3">
    <source>
        <dbReference type="Proteomes" id="UP000549695"/>
    </source>
</evidence>
<dbReference type="SUPFAM" id="SSF53335">
    <property type="entry name" value="S-adenosyl-L-methionine-dependent methyltransferases"/>
    <property type="match status" value="1"/>
</dbReference>
<name>A0A852W086_PSEA5</name>
<dbReference type="RefSeq" id="WP_179760937.1">
    <property type="nucleotide sequence ID" value="NZ_BAAAJZ010000015.1"/>
</dbReference>
<keyword evidence="3" id="KW-1185">Reference proteome</keyword>
<dbReference type="EMBL" id="JACCCZ010000001">
    <property type="protein sequence ID" value="NYG01750.1"/>
    <property type="molecule type" value="Genomic_DNA"/>
</dbReference>
<dbReference type="GeneID" id="98051812"/>
<keyword evidence="2" id="KW-0808">Transferase</keyword>
<dbReference type="Pfam" id="PF08242">
    <property type="entry name" value="Methyltransf_12"/>
    <property type="match status" value="1"/>
</dbReference>
<keyword evidence="2" id="KW-0489">Methyltransferase</keyword>
<dbReference type="Proteomes" id="UP000549695">
    <property type="component" value="Unassembled WGS sequence"/>
</dbReference>
<dbReference type="Gene3D" id="3.40.50.150">
    <property type="entry name" value="Vaccinia Virus protein VP39"/>
    <property type="match status" value="1"/>
</dbReference>
<dbReference type="InterPro" id="IPR013217">
    <property type="entry name" value="Methyltransf_12"/>
</dbReference>
<evidence type="ECO:0000313" key="2">
    <source>
        <dbReference type="EMBL" id="NYG01750.1"/>
    </source>
</evidence>
<gene>
    <name evidence="2" type="ORF">HDA37_002035</name>
</gene>
<protein>
    <submittedName>
        <fullName evidence="2">SAM-dependent methyltransferase</fullName>
    </submittedName>
</protein>